<dbReference type="InterPro" id="IPR016071">
    <property type="entry name" value="Staphylococal_nuclease_OB-fold"/>
</dbReference>
<reference evidence="2" key="1">
    <citation type="submission" date="2020-04" db="EMBL/GenBank/DDBJ databases">
        <authorList>
            <person name="Chiriac C."/>
            <person name="Salcher M."/>
            <person name="Ghai R."/>
            <person name="Kavagutti S V."/>
        </authorList>
    </citation>
    <scope>NUCLEOTIDE SEQUENCE</scope>
</reference>
<dbReference type="PANTHER" id="PTHR12302:SF26">
    <property type="entry name" value="BLR1266 PROTEIN"/>
    <property type="match status" value="1"/>
</dbReference>
<dbReference type="SMART" id="SM00318">
    <property type="entry name" value="SNc"/>
    <property type="match status" value="1"/>
</dbReference>
<dbReference type="EMBL" id="LR796237">
    <property type="protein sequence ID" value="CAB4129772.1"/>
    <property type="molecule type" value="Genomic_DNA"/>
</dbReference>
<dbReference type="Pfam" id="PF00565">
    <property type="entry name" value="SNase"/>
    <property type="match status" value="1"/>
</dbReference>
<dbReference type="PROSITE" id="PS50830">
    <property type="entry name" value="TNASE_3"/>
    <property type="match status" value="1"/>
</dbReference>
<organism evidence="2">
    <name type="scientific">uncultured Caudovirales phage</name>
    <dbReference type="NCBI Taxonomy" id="2100421"/>
    <lineage>
        <taxon>Viruses</taxon>
        <taxon>Duplodnaviria</taxon>
        <taxon>Heunggongvirae</taxon>
        <taxon>Uroviricota</taxon>
        <taxon>Caudoviricetes</taxon>
        <taxon>Peduoviridae</taxon>
        <taxon>Maltschvirus</taxon>
        <taxon>Maltschvirus maltsch</taxon>
    </lineage>
</organism>
<dbReference type="Gene3D" id="2.40.50.90">
    <property type="match status" value="1"/>
</dbReference>
<proteinExistence type="predicted"/>
<dbReference type="SUPFAM" id="SSF50199">
    <property type="entry name" value="Staphylococcal nuclease"/>
    <property type="match status" value="1"/>
</dbReference>
<evidence type="ECO:0000313" key="2">
    <source>
        <dbReference type="EMBL" id="CAB4129772.1"/>
    </source>
</evidence>
<dbReference type="GO" id="GO:0004518">
    <property type="term" value="F:nuclease activity"/>
    <property type="evidence" value="ECO:0007669"/>
    <property type="project" value="InterPro"/>
</dbReference>
<dbReference type="PROSITE" id="PS01123">
    <property type="entry name" value="TNASE_1"/>
    <property type="match status" value="1"/>
</dbReference>
<protein>
    <submittedName>
        <fullName evidence="2">COG1525 Micrococcal nuclease (Thermonuclease) homologs</fullName>
    </submittedName>
</protein>
<dbReference type="InterPro" id="IPR035437">
    <property type="entry name" value="SNase_OB-fold_sf"/>
</dbReference>
<sequence>MKKISFLLAALIHIAASAYTITGKVVEVLDGDTIKVQTNQQIAKIRLAYIDAPELDQKFGTISRNSLSMLTRNKQVVADCKEKDMYGRDLCVVVVEDIVTNDAQLARGLAWAYTQYLPKNSHYPIIEAKAKKEGRGLWSDAKPVAPWDFRRTNKK</sequence>
<gene>
    <name evidence="2" type="ORF">UFOVP116_110</name>
</gene>
<accession>A0A6J5L8K6</accession>
<dbReference type="InterPro" id="IPR002071">
    <property type="entry name" value="Thermonucl_AS"/>
</dbReference>
<evidence type="ECO:0000259" key="1">
    <source>
        <dbReference type="PROSITE" id="PS50830"/>
    </source>
</evidence>
<feature type="domain" description="TNase-like" evidence="1">
    <location>
        <begin position="19"/>
        <end position="140"/>
    </location>
</feature>
<name>A0A6J5L8K6_9CAUD</name>
<dbReference type="GO" id="GO:0003676">
    <property type="term" value="F:nucleic acid binding"/>
    <property type="evidence" value="ECO:0007669"/>
    <property type="project" value="InterPro"/>
</dbReference>
<dbReference type="PANTHER" id="PTHR12302">
    <property type="entry name" value="EBNA2 BINDING PROTEIN P100"/>
    <property type="match status" value="1"/>
</dbReference>